<dbReference type="AlphaFoldDB" id="M7BUF9"/>
<keyword evidence="4" id="KW-1185">Reference proteome</keyword>
<feature type="region of interest" description="Disordered" evidence="1">
    <location>
        <begin position="83"/>
        <end position="114"/>
    </location>
</feature>
<dbReference type="PANTHER" id="PTHR47595:SF1">
    <property type="entry name" value="MYB_SANT-LIKE DNA-BINDING DOMAIN-CONTAINING PROTEIN"/>
    <property type="match status" value="1"/>
</dbReference>
<name>M7BUF9_CHEMY</name>
<dbReference type="Gene3D" id="1.10.10.60">
    <property type="entry name" value="Homeodomain-like"/>
    <property type="match status" value="1"/>
</dbReference>
<evidence type="ECO:0000313" key="4">
    <source>
        <dbReference type="Proteomes" id="UP000031443"/>
    </source>
</evidence>
<dbReference type="Pfam" id="PF13837">
    <property type="entry name" value="Myb_DNA-bind_4"/>
    <property type="match status" value="1"/>
</dbReference>
<feature type="domain" description="Myb/SANT-like DNA-binding" evidence="2">
    <location>
        <begin position="6"/>
        <end position="61"/>
    </location>
</feature>
<dbReference type="InterPro" id="IPR044822">
    <property type="entry name" value="Myb_DNA-bind_4"/>
</dbReference>
<accession>M7BUF9</accession>
<evidence type="ECO:0000256" key="1">
    <source>
        <dbReference type="SAM" id="MobiDB-lite"/>
    </source>
</evidence>
<organism evidence="3 4">
    <name type="scientific">Chelonia mydas</name>
    <name type="common">Green sea-turtle</name>
    <name type="synonym">Chelonia agassizi</name>
    <dbReference type="NCBI Taxonomy" id="8469"/>
    <lineage>
        <taxon>Eukaryota</taxon>
        <taxon>Metazoa</taxon>
        <taxon>Chordata</taxon>
        <taxon>Craniata</taxon>
        <taxon>Vertebrata</taxon>
        <taxon>Euteleostomi</taxon>
        <taxon>Archelosauria</taxon>
        <taxon>Testudinata</taxon>
        <taxon>Testudines</taxon>
        <taxon>Cryptodira</taxon>
        <taxon>Durocryptodira</taxon>
        <taxon>Americhelydia</taxon>
        <taxon>Chelonioidea</taxon>
        <taxon>Cheloniidae</taxon>
        <taxon>Chelonia</taxon>
    </lineage>
</organism>
<evidence type="ECO:0000313" key="3">
    <source>
        <dbReference type="EMBL" id="EMP39445.1"/>
    </source>
</evidence>
<dbReference type="PANTHER" id="PTHR47595">
    <property type="entry name" value="HEAT SHOCK 70 KDA PROTEIN 14"/>
    <property type="match status" value="1"/>
</dbReference>
<feature type="compositionally biased region" description="Polar residues" evidence="1">
    <location>
        <begin position="100"/>
        <end position="114"/>
    </location>
</feature>
<dbReference type="Proteomes" id="UP000031443">
    <property type="component" value="Unassembled WGS sequence"/>
</dbReference>
<evidence type="ECO:0000259" key="2">
    <source>
        <dbReference type="Pfam" id="PF13837"/>
    </source>
</evidence>
<reference evidence="4" key="1">
    <citation type="journal article" date="2013" name="Nat. Genet.">
        <title>The draft genomes of soft-shell turtle and green sea turtle yield insights into the development and evolution of the turtle-specific body plan.</title>
        <authorList>
            <person name="Wang Z."/>
            <person name="Pascual-Anaya J."/>
            <person name="Zadissa A."/>
            <person name="Li W."/>
            <person name="Niimura Y."/>
            <person name="Huang Z."/>
            <person name="Li C."/>
            <person name="White S."/>
            <person name="Xiong Z."/>
            <person name="Fang D."/>
            <person name="Wang B."/>
            <person name="Ming Y."/>
            <person name="Chen Y."/>
            <person name="Zheng Y."/>
            <person name="Kuraku S."/>
            <person name="Pignatelli M."/>
            <person name="Herrero J."/>
            <person name="Beal K."/>
            <person name="Nozawa M."/>
            <person name="Li Q."/>
            <person name="Wang J."/>
            <person name="Zhang H."/>
            <person name="Yu L."/>
            <person name="Shigenobu S."/>
            <person name="Wang J."/>
            <person name="Liu J."/>
            <person name="Flicek P."/>
            <person name="Searle S."/>
            <person name="Wang J."/>
            <person name="Kuratani S."/>
            <person name="Yin Y."/>
            <person name="Aken B."/>
            <person name="Zhang G."/>
            <person name="Irie N."/>
        </authorList>
    </citation>
    <scope>NUCLEOTIDE SEQUENCE [LARGE SCALE GENOMIC DNA]</scope>
</reference>
<protein>
    <recommendedName>
        <fullName evidence="2">Myb/SANT-like DNA-binding domain-containing protein</fullName>
    </recommendedName>
</protein>
<gene>
    <name evidence="3" type="ORF">UY3_03322</name>
</gene>
<dbReference type="EMBL" id="KB516584">
    <property type="protein sequence ID" value="EMP39445.1"/>
    <property type="molecule type" value="Genomic_DNA"/>
</dbReference>
<sequence length="278" mass="29703">MPKYLKKISNVMKDRGYNRDPKQCGVKIKELRQTYQKNREANGHSGSEPQTCRFYEELHAILGGAATTTPPLCFDSVQGAGGNTEVGFGGEEDEEEVVDSSQQGSGETGFPNSQDLFITLDLDPVPNQGGLPDPEGREGTSGCDTGLQGHGPVLPLRAPPGRVAGASSLLRGTDDTALNTAQGALRLFGHCSAPLTPIHSGPPWAPAQSLLRSWAVGFPFLVEGGPDGSANERVHFCAPRTSHLEGQLGERRLRAAVEPHGRCPAPTARARRDHWGPR</sequence>
<proteinExistence type="predicted"/>